<dbReference type="AlphaFoldDB" id="A0A2N9B434"/>
<comment type="catalytic activity">
    <reaction evidence="6">
        <text>tRNA(Met) + L-methionine + ATP = L-methionyl-tRNA(Met) + AMP + diphosphate</text>
        <dbReference type="Rhea" id="RHEA:13481"/>
        <dbReference type="Rhea" id="RHEA-COMP:9667"/>
        <dbReference type="Rhea" id="RHEA-COMP:9698"/>
        <dbReference type="ChEBI" id="CHEBI:30616"/>
        <dbReference type="ChEBI" id="CHEBI:33019"/>
        <dbReference type="ChEBI" id="CHEBI:57844"/>
        <dbReference type="ChEBI" id="CHEBI:78442"/>
        <dbReference type="ChEBI" id="CHEBI:78530"/>
        <dbReference type="ChEBI" id="CHEBI:456215"/>
        <dbReference type="EC" id="6.1.1.10"/>
    </reaction>
</comment>
<dbReference type="EMBL" id="LT963352">
    <property type="protein sequence ID" value="SOR78099.1"/>
    <property type="molecule type" value="Genomic_DNA"/>
</dbReference>
<name>A0A2N9B434_STRCX</name>
<dbReference type="InterPro" id="IPR029038">
    <property type="entry name" value="MetRS_Zn"/>
</dbReference>
<keyword evidence="3 7" id="KW-0067">ATP-binding</keyword>
<gene>
    <name evidence="9" type="primary">metG_1</name>
    <name evidence="9" type="ORF">SCNRRL3882_1567</name>
</gene>
<organism evidence="9 10">
    <name type="scientific">Streptomyces chartreusis NRRL 3882</name>
    <dbReference type="NCBI Taxonomy" id="1079985"/>
    <lineage>
        <taxon>Bacteria</taxon>
        <taxon>Bacillati</taxon>
        <taxon>Actinomycetota</taxon>
        <taxon>Actinomycetes</taxon>
        <taxon>Kitasatosporales</taxon>
        <taxon>Streptomycetaceae</taxon>
        <taxon>Streptomyces</taxon>
    </lineage>
</organism>
<dbReference type="OrthoDB" id="9810191at2"/>
<accession>A0A2N9B434</accession>
<dbReference type="PROSITE" id="PS00178">
    <property type="entry name" value="AA_TRNA_LIGASE_I"/>
    <property type="match status" value="1"/>
</dbReference>
<dbReference type="InterPro" id="IPR001412">
    <property type="entry name" value="aa-tRNA-synth_I_CS"/>
</dbReference>
<dbReference type="RefSeq" id="WP_010039068.1">
    <property type="nucleotide sequence ID" value="NZ_LT962942.1"/>
</dbReference>
<evidence type="ECO:0000256" key="5">
    <source>
        <dbReference type="ARBA" id="ARBA00023146"/>
    </source>
</evidence>
<dbReference type="SUPFAM" id="SSF52374">
    <property type="entry name" value="Nucleotidylyl transferase"/>
    <property type="match status" value="1"/>
</dbReference>
<dbReference type="GO" id="GO:0004825">
    <property type="term" value="F:methionine-tRNA ligase activity"/>
    <property type="evidence" value="ECO:0007669"/>
    <property type="project" value="UniProtKB-EC"/>
</dbReference>
<protein>
    <submittedName>
        <fullName evidence="9">Methionine-tRNA ligase</fullName>
        <ecNumber evidence="9">6.1.1.10</ecNumber>
    </submittedName>
</protein>
<feature type="domain" description="Methionyl/Leucyl tRNA synthetase" evidence="8">
    <location>
        <begin position="19"/>
        <end position="397"/>
    </location>
</feature>
<evidence type="ECO:0000313" key="9">
    <source>
        <dbReference type="EMBL" id="SOR78099.1"/>
    </source>
</evidence>
<keyword evidence="4 7" id="KW-0648">Protein biosynthesis</keyword>
<keyword evidence="5 7" id="KW-0030">Aminoacyl-tRNA synthetase</keyword>
<evidence type="ECO:0000256" key="7">
    <source>
        <dbReference type="RuleBase" id="RU363039"/>
    </source>
</evidence>
<dbReference type="Gene3D" id="3.40.50.620">
    <property type="entry name" value="HUPs"/>
    <property type="match status" value="1"/>
</dbReference>
<dbReference type="InterPro" id="IPR014729">
    <property type="entry name" value="Rossmann-like_a/b/a_fold"/>
</dbReference>
<dbReference type="GO" id="GO:0005524">
    <property type="term" value="F:ATP binding"/>
    <property type="evidence" value="ECO:0007669"/>
    <property type="project" value="UniProtKB-KW"/>
</dbReference>
<keyword evidence="1 7" id="KW-0436">Ligase</keyword>
<proteinExistence type="inferred from homology"/>
<keyword evidence="10" id="KW-1185">Reference proteome</keyword>
<dbReference type="GO" id="GO:0005829">
    <property type="term" value="C:cytosol"/>
    <property type="evidence" value="ECO:0007669"/>
    <property type="project" value="TreeGrafter"/>
</dbReference>
<evidence type="ECO:0000256" key="2">
    <source>
        <dbReference type="ARBA" id="ARBA00022741"/>
    </source>
</evidence>
<dbReference type="PANTHER" id="PTHR45765:SF1">
    <property type="entry name" value="METHIONINE--TRNA LIGASE, CYTOPLASMIC"/>
    <property type="match status" value="1"/>
</dbReference>
<dbReference type="Gene3D" id="2.20.28.20">
    <property type="entry name" value="Methionyl-tRNA synthetase, Zn-domain"/>
    <property type="match status" value="1"/>
</dbReference>
<dbReference type="Proteomes" id="UP000235464">
    <property type="component" value="Chromosome I"/>
</dbReference>
<evidence type="ECO:0000256" key="4">
    <source>
        <dbReference type="ARBA" id="ARBA00022917"/>
    </source>
</evidence>
<dbReference type="InterPro" id="IPR023458">
    <property type="entry name" value="Met-tRNA_ligase_1"/>
</dbReference>
<dbReference type="GO" id="GO:0006431">
    <property type="term" value="P:methionyl-tRNA aminoacylation"/>
    <property type="evidence" value="ECO:0007669"/>
    <property type="project" value="TreeGrafter"/>
</dbReference>
<evidence type="ECO:0000259" key="8">
    <source>
        <dbReference type="Pfam" id="PF09334"/>
    </source>
</evidence>
<evidence type="ECO:0000313" key="10">
    <source>
        <dbReference type="Proteomes" id="UP000235464"/>
    </source>
</evidence>
<dbReference type="PANTHER" id="PTHR45765">
    <property type="entry name" value="METHIONINE--TRNA LIGASE"/>
    <property type="match status" value="1"/>
</dbReference>
<comment type="similarity">
    <text evidence="7">Belongs to the class-I aminoacyl-tRNA synthetase family.</text>
</comment>
<dbReference type="InterPro" id="IPR015413">
    <property type="entry name" value="Methionyl/Leucyl_tRNA_Synth"/>
</dbReference>
<evidence type="ECO:0000256" key="6">
    <source>
        <dbReference type="ARBA" id="ARBA00047364"/>
    </source>
</evidence>
<dbReference type="Pfam" id="PF09334">
    <property type="entry name" value="tRNA-synt_1g"/>
    <property type="match status" value="1"/>
</dbReference>
<evidence type="ECO:0000256" key="3">
    <source>
        <dbReference type="ARBA" id="ARBA00022840"/>
    </source>
</evidence>
<keyword evidence="2 7" id="KW-0547">Nucleotide-binding</keyword>
<dbReference type="EC" id="6.1.1.10" evidence="9"/>
<sequence length="540" mass="58662">MAGTSPGGSRPAVIIDTSPTPNGDLHIGHLAGPFLSADIHARYLRARGRPVVFSTGTDDSQTYVMAGARRSGTTPEELAAVHHAAIGRTLQAAGISVDGYAPYDDAYRANALRFVTDLYDAGKLELRTVSFPCDARTGEVLVEGLVGGYCPVCVTESRGGVCEMCGHPNNFDELIDPWSTLDPAAPVTTREHQVLVLPMEQYRKRLTSFYQTRESGLRPRTLKFLREALARPLPDFPVTYPVAHGLPSPFPGTEGQRLNAWVEGIPAAMFCTDYAARRVADPRVAGKELWHPEHDPEIIYFIGSDIVYFWGLTHLALLMAHDGRYALPDHIVSNEFYELEDDKFSTTRGHVVYIDEVLGLVSRDAFRFHLALTGPEHQRTNFSRDGLVKVTRDRLVGPWNRIAGALAPAAGTTPGTLPVSGAARRRARAVLDRFVDAYEIQGYSPSTAADLLVAQLDRLGRATARLAELPAPARAEALGDLFLDLRVLIAGASPILIDLAEEARRTGGWDGTLDEALADAGEVTAFPVPFLGHAGERPGE</sequence>
<reference evidence="10" key="1">
    <citation type="submission" date="2017-11" db="EMBL/GenBank/DDBJ databases">
        <authorList>
            <person name="Wibberg D."/>
        </authorList>
    </citation>
    <scope>NUCLEOTIDE SEQUENCE [LARGE SCALE GENOMIC DNA]</scope>
</reference>
<evidence type="ECO:0000256" key="1">
    <source>
        <dbReference type="ARBA" id="ARBA00022598"/>
    </source>
</evidence>